<dbReference type="Proteomes" id="UP001064048">
    <property type="component" value="Chromosome 23"/>
</dbReference>
<accession>A0ACC0KSV8</accession>
<reference evidence="1 2" key="1">
    <citation type="journal article" date="2022" name="Genome Biol. Evol.">
        <title>The Spruce Budworm Genome: Reconstructing the Evolutionary History of Antifreeze Proteins.</title>
        <authorList>
            <person name="Beliveau C."/>
            <person name="Gagne P."/>
            <person name="Picq S."/>
            <person name="Vernygora O."/>
            <person name="Keeling C.I."/>
            <person name="Pinkney K."/>
            <person name="Doucet D."/>
            <person name="Wen F."/>
            <person name="Johnston J.S."/>
            <person name="Maaroufi H."/>
            <person name="Boyle B."/>
            <person name="Laroche J."/>
            <person name="Dewar K."/>
            <person name="Juretic N."/>
            <person name="Blackburn G."/>
            <person name="Nisole A."/>
            <person name="Brunet B."/>
            <person name="Brandao M."/>
            <person name="Lumley L."/>
            <person name="Duan J."/>
            <person name="Quan G."/>
            <person name="Lucarotti C.J."/>
            <person name="Roe A.D."/>
            <person name="Sperling F.A.H."/>
            <person name="Levesque R.C."/>
            <person name="Cusson M."/>
        </authorList>
    </citation>
    <scope>NUCLEOTIDE SEQUENCE [LARGE SCALE GENOMIC DNA]</scope>
    <source>
        <strain evidence="1">Glfc:IPQL:Cfum</strain>
    </source>
</reference>
<proteinExistence type="predicted"/>
<gene>
    <name evidence="1" type="ORF">MSG28_013176</name>
</gene>
<comment type="caution">
    <text evidence="1">The sequence shown here is derived from an EMBL/GenBank/DDBJ whole genome shotgun (WGS) entry which is preliminary data.</text>
</comment>
<organism evidence="1 2">
    <name type="scientific">Choristoneura fumiferana</name>
    <name type="common">Spruce budworm moth</name>
    <name type="synonym">Archips fumiferana</name>
    <dbReference type="NCBI Taxonomy" id="7141"/>
    <lineage>
        <taxon>Eukaryota</taxon>
        <taxon>Metazoa</taxon>
        <taxon>Ecdysozoa</taxon>
        <taxon>Arthropoda</taxon>
        <taxon>Hexapoda</taxon>
        <taxon>Insecta</taxon>
        <taxon>Pterygota</taxon>
        <taxon>Neoptera</taxon>
        <taxon>Endopterygota</taxon>
        <taxon>Lepidoptera</taxon>
        <taxon>Glossata</taxon>
        <taxon>Ditrysia</taxon>
        <taxon>Tortricoidea</taxon>
        <taxon>Tortricidae</taxon>
        <taxon>Tortricinae</taxon>
        <taxon>Choristoneura</taxon>
    </lineage>
</organism>
<protein>
    <submittedName>
        <fullName evidence="1">Uncharacterized protein</fullName>
    </submittedName>
</protein>
<feature type="non-terminal residue" evidence="1">
    <location>
        <position position="1179"/>
    </location>
</feature>
<keyword evidence="2" id="KW-1185">Reference proteome</keyword>
<dbReference type="EMBL" id="CM046123">
    <property type="protein sequence ID" value="KAI8439355.1"/>
    <property type="molecule type" value="Genomic_DNA"/>
</dbReference>
<evidence type="ECO:0000313" key="1">
    <source>
        <dbReference type="EMBL" id="KAI8439355.1"/>
    </source>
</evidence>
<evidence type="ECO:0000313" key="2">
    <source>
        <dbReference type="Proteomes" id="UP001064048"/>
    </source>
</evidence>
<name>A0ACC0KSV8_CHOFU</name>
<sequence length="1179" mass="134331">MKTLTVLIVAVLVAGSSGYLIKIPETQKTVRTRVRILNVEVKKVMTMFEPFKFEVTDALKSSSENPMFQDTDDDQKMAMLRKAFQMFDTTKSGYIDVLKVSTILNTMGQLFDDAELKTLIDENDPENSGKINFDGFCNIASHFLEEEDAEAMQQELKEAFRLYDREGNGYITTSTLKEILAALDDKLSGSDLDGIIAEIDTDGSGTVDFDVNAAVSAPADEYQAIITEGGALKFLDESSLMRIVPSGYSPSKTEYFIKPALSEVVDKNKPSYKKMLQILEKGHTSLGLNFNIYDDNMREAAIAVFRMLLDVEDNKLEPITRWAAVNINKDMFEYAIQLASLYGNKFKKEQILPPFVRKPNHFVNSEALWKAMHLKIGQGIINEEDSKLNQYYKNDNIITINTNYSGWNLPLNGCDREINYFKEDIALNSYYYGVHLLHPFWMTNDELDQLNPRHAEHYYFTHKQLMARFKLEKEHLKNAPENATECGKCDINMNTYNSYLMHDYGLPFPIKSPLKAEWNDDRAKLKSIDIAIKECVSRGLLVDNGTAINMTGEYNIDLVSKLIRANLDSPKIAKIVRSLYGYGGNGFPTDKYNPAPSVLHYPETSLRDHTYWHLLKNLLEYFTEYRNTLEPFNLADYENKNFAIVDSNFTDLRTYFDYYQLKNKLVFEPIQLNEVHPVVLNAERIATAVVLRTQEELNDSVGSNLRLDINGHSEWFVVETRLTHFQVCRGTFKFLFRVEYVVADFKVIQIEVGEHGDFTQSIGKTFHVITGNQLLVEEIEHSTAHFFDWFEREAFHPEGIDNIQEGIGVSEVLGIHFVRCGESKVLGVPALVNGEVVGVQEKTIVDVHAGPGGSVVEGFEVFGVVEQLSKDDGFFPHTVVKHREGLVLREEATLVVQHEFFEGLLVLYYALFEEEEFFRIAVDLVITRNKLVYEGVQLNEVHRIGFNAKSRTVDRIAIAVVFGTQEELNDSVGSNLRLDIDGHSEWLVVETRLTHFEVCWGTFKFLFRVEYVVADFKVIQIEVVVPLEEWVVGRQIASVAGLQWLSPGEHGDFTQSIGKTFHVITGNQLLVEEIEHSTAHFFDWFEREAFHPEGIDNIQYSQAKDGYPSSPLPQGAVNVYEEMRDVWDEVFSDVNNYKELHSTIEKCQLNKEDTIKTATTASSDVLNKDAYMPTETMSP</sequence>